<accession>A0A4U5NHN7</accession>
<evidence type="ECO:0000313" key="2">
    <source>
        <dbReference type="Proteomes" id="UP000298663"/>
    </source>
</evidence>
<proteinExistence type="predicted"/>
<keyword evidence="2" id="KW-1185">Reference proteome</keyword>
<name>A0A4U5NHN7_STECR</name>
<comment type="caution">
    <text evidence="1">The sequence shown here is derived from an EMBL/GenBank/DDBJ whole genome shotgun (WGS) entry which is preliminary data.</text>
</comment>
<reference evidence="1 2" key="2">
    <citation type="journal article" date="2019" name="G3 (Bethesda)">
        <title>Hybrid Assembly of the Genome of the Entomopathogenic Nematode Steinernema carpocapsae Identifies the X-Chromosome.</title>
        <authorList>
            <person name="Serra L."/>
            <person name="Macchietto M."/>
            <person name="Macias-Munoz A."/>
            <person name="McGill C.J."/>
            <person name="Rodriguez I.M."/>
            <person name="Rodriguez B."/>
            <person name="Murad R."/>
            <person name="Mortazavi A."/>
        </authorList>
    </citation>
    <scope>NUCLEOTIDE SEQUENCE [LARGE SCALE GENOMIC DNA]</scope>
    <source>
        <strain evidence="1 2">ALL</strain>
    </source>
</reference>
<reference evidence="1 2" key="1">
    <citation type="journal article" date="2015" name="Genome Biol.">
        <title>Comparative genomics of Steinernema reveals deeply conserved gene regulatory networks.</title>
        <authorList>
            <person name="Dillman A.R."/>
            <person name="Macchietto M."/>
            <person name="Porter C.F."/>
            <person name="Rogers A."/>
            <person name="Williams B."/>
            <person name="Antoshechkin I."/>
            <person name="Lee M.M."/>
            <person name="Goodwin Z."/>
            <person name="Lu X."/>
            <person name="Lewis E.E."/>
            <person name="Goodrich-Blair H."/>
            <person name="Stock S.P."/>
            <person name="Adams B.J."/>
            <person name="Sternberg P.W."/>
            <person name="Mortazavi A."/>
        </authorList>
    </citation>
    <scope>NUCLEOTIDE SEQUENCE [LARGE SCALE GENOMIC DNA]</scope>
    <source>
        <strain evidence="1 2">ALL</strain>
    </source>
</reference>
<dbReference type="AlphaFoldDB" id="A0A4U5NHN7"/>
<dbReference type="Proteomes" id="UP000298663">
    <property type="component" value="Unassembled WGS sequence"/>
</dbReference>
<gene>
    <name evidence="1" type="ORF">L596_016057</name>
</gene>
<dbReference type="EMBL" id="AZBU02000004">
    <property type="protein sequence ID" value="TKR82316.1"/>
    <property type="molecule type" value="Genomic_DNA"/>
</dbReference>
<evidence type="ECO:0000313" key="1">
    <source>
        <dbReference type="EMBL" id="TKR82316.1"/>
    </source>
</evidence>
<sequence length="81" mass="8808">MHLGPRTVAVMKKVMFVAGGVVTGASAIKELLDVIRSTVDERDKELDNLVARECVPLKERAECADAIENRRTVSPAESEKG</sequence>
<protein>
    <submittedName>
        <fullName evidence="1">Uncharacterized protein</fullName>
    </submittedName>
</protein>
<organism evidence="1 2">
    <name type="scientific">Steinernema carpocapsae</name>
    <name type="common">Entomopathogenic nematode</name>
    <dbReference type="NCBI Taxonomy" id="34508"/>
    <lineage>
        <taxon>Eukaryota</taxon>
        <taxon>Metazoa</taxon>
        <taxon>Ecdysozoa</taxon>
        <taxon>Nematoda</taxon>
        <taxon>Chromadorea</taxon>
        <taxon>Rhabditida</taxon>
        <taxon>Tylenchina</taxon>
        <taxon>Panagrolaimomorpha</taxon>
        <taxon>Strongyloidoidea</taxon>
        <taxon>Steinernematidae</taxon>
        <taxon>Steinernema</taxon>
    </lineage>
</organism>